<evidence type="ECO:0000313" key="2">
    <source>
        <dbReference type="Proteomes" id="UP000578112"/>
    </source>
</evidence>
<dbReference type="RefSeq" id="WP_184994648.1">
    <property type="nucleotide sequence ID" value="NZ_JACHNH010000001.1"/>
</dbReference>
<name>A0A7W7MR66_9ACTN</name>
<dbReference type="EMBL" id="JACHNH010000001">
    <property type="protein sequence ID" value="MBB4763310.1"/>
    <property type="molecule type" value="Genomic_DNA"/>
</dbReference>
<dbReference type="Proteomes" id="UP000578112">
    <property type="component" value="Unassembled WGS sequence"/>
</dbReference>
<comment type="caution">
    <text evidence="1">The sequence shown here is derived from an EMBL/GenBank/DDBJ whole genome shotgun (WGS) entry which is preliminary data.</text>
</comment>
<protein>
    <submittedName>
        <fullName evidence="1">Uncharacterized protein</fullName>
    </submittedName>
</protein>
<sequence>MIVRVTLHDRCGSVWAVNRLSGSELIVVISDGSAVPAGTDLNPVLSGHARWLKSLGFDSATAQLNPDALDAPAGALSVVRAEVSIVYLVHTRADRAEQIRQALEDAGHAVVTDNDLRAVVTAARVLTELRRTGHPINQSAVVVADTDELFQMAPLLIAIGIRNLVLWKQADATALPLARIAQDADIVVDLRAVPVDAPRTPGQTSPLVVRLPALADCLAVLPGLLAAMVNTRTARLPIDVLAAVTQMLATTTAPGSALATPDPTLTDGIAWAARQALRHPRSG</sequence>
<reference evidence="1 2" key="1">
    <citation type="submission" date="2020-08" db="EMBL/GenBank/DDBJ databases">
        <title>Sequencing the genomes of 1000 actinobacteria strains.</title>
        <authorList>
            <person name="Klenk H.-P."/>
        </authorList>
    </citation>
    <scope>NUCLEOTIDE SEQUENCE [LARGE SCALE GENOMIC DNA]</scope>
    <source>
        <strain evidence="1 2">DSM 43149</strain>
    </source>
</reference>
<accession>A0A7W7MR66</accession>
<keyword evidence="2" id="KW-1185">Reference proteome</keyword>
<proteinExistence type="predicted"/>
<dbReference type="AlphaFoldDB" id="A0A7W7MR66"/>
<organism evidence="1 2">
    <name type="scientific">Actinoplanes digitatis</name>
    <dbReference type="NCBI Taxonomy" id="1868"/>
    <lineage>
        <taxon>Bacteria</taxon>
        <taxon>Bacillati</taxon>
        <taxon>Actinomycetota</taxon>
        <taxon>Actinomycetes</taxon>
        <taxon>Micromonosporales</taxon>
        <taxon>Micromonosporaceae</taxon>
        <taxon>Actinoplanes</taxon>
    </lineage>
</organism>
<evidence type="ECO:0000313" key="1">
    <source>
        <dbReference type="EMBL" id="MBB4763310.1"/>
    </source>
</evidence>
<gene>
    <name evidence="1" type="ORF">BJ971_003866</name>
</gene>